<dbReference type="Pfam" id="PF01150">
    <property type="entry name" value="GDA1_CD39"/>
    <property type="match status" value="1"/>
</dbReference>
<keyword evidence="2" id="KW-0378">Hydrolase</keyword>
<proteinExistence type="inferred from homology"/>
<evidence type="ECO:0000256" key="2">
    <source>
        <dbReference type="ARBA" id="ARBA00022801"/>
    </source>
</evidence>
<gene>
    <name evidence="6" type="ORF">AB1Y20_016466</name>
</gene>
<evidence type="ECO:0000313" key="7">
    <source>
        <dbReference type="Proteomes" id="UP001515480"/>
    </source>
</evidence>
<keyword evidence="5" id="KW-0732">Signal</keyword>
<dbReference type="InterPro" id="IPR000407">
    <property type="entry name" value="GDA1_CD39_NTPase"/>
</dbReference>
<dbReference type="Proteomes" id="UP001515480">
    <property type="component" value="Unassembled WGS sequence"/>
</dbReference>
<feature type="binding site" evidence="4">
    <location>
        <begin position="183"/>
        <end position="187"/>
    </location>
    <ligand>
        <name>ATP</name>
        <dbReference type="ChEBI" id="CHEBI:30616"/>
    </ligand>
</feature>
<dbReference type="GO" id="GO:0009134">
    <property type="term" value="P:nucleoside diphosphate catabolic process"/>
    <property type="evidence" value="ECO:0007669"/>
    <property type="project" value="TreeGrafter"/>
</dbReference>
<evidence type="ECO:0000313" key="6">
    <source>
        <dbReference type="EMBL" id="KAL1496512.1"/>
    </source>
</evidence>
<protein>
    <submittedName>
        <fullName evidence="6">Uncharacterized protein</fullName>
    </submittedName>
</protein>
<dbReference type="EMBL" id="JBGBPQ010000029">
    <property type="protein sequence ID" value="KAL1496512.1"/>
    <property type="molecule type" value="Genomic_DNA"/>
</dbReference>
<dbReference type="Gene3D" id="3.30.420.150">
    <property type="entry name" value="Exopolyphosphatase. Domain 2"/>
    <property type="match status" value="1"/>
</dbReference>
<dbReference type="GO" id="GO:0017111">
    <property type="term" value="F:ribonucleoside triphosphate phosphatase activity"/>
    <property type="evidence" value="ECO:0007669"/>
    <property type="project" value="TreeGrafter"/>
</dbReference>
<sequence>MRFPPAAWLLALLPHAAAADEQWAVVFDAGSTGTRVHVYSWPPPRAGELAAVRAVPGGNLKVKPGVSTFDGQPEAAGASVAKLVRLAASLVPAEAQRSAAVMLKATAGMRLLPKRRAQRLYDALYAAVVEQSGFAPKREQFGTLSGEDEGVFGWLAVNFLLSTDKSRKSPPQFGTVGALDLGGGSTQITMPAAAGAPSTLLVPLPAGRQASVFTHSHLGYGNNQVLAELTRAEAAACLSRGAVWDASANASEGPHPIQGTGSFAACEGGVRRVLAAFNPHGQPAVRGAQPFVAMSLFFYSVNFATAAGYLPQSDTHSPRAMLHAAASLCKEPHASLFARMKGKDPLTPDDAIQWRCFHLLYAARLLTDGYGFAEDSASIEFLGDVGGVEVEWTLGAVLHMLLGPASAAPYAAADRAAALLLAAAVGCCLCVASHRRARGAYQPLALGAARRLAAPCCSLAACRRAAAFTEVGAQLERGEGCAAEAGVADGELLPAEAAAEETSCAAPSGEDTARLGCMGRCRHAS</sequence>
<dbReference type="PANTHER" id="PTHR11782:SF83">
    <property type="entry name" value="GUANOSINE-DIPHOSPHATASE"/>
    <property type="match status" value="1"/>
</dbReference>
<dbReference type="Gene3D" id="3.30.420.40">
    <property type="match status" value="1"/>
</dbReference>
<dbReference type="GO" id="GO:0005524">
    <property type="term" value="F:ATP binding"/>
    <property type="evidence" value="ECO:0007669"/>
    <property type="project" value="UniProtKB-KW"/>
</dbReference>
<keyword evidence="4" id="KW-0067">ATP-binding</keyword>
<evidence type="ECO:0000256" key="1">
    <source>
        <dbReference type="ARBA" id="ARBA00009283"/>
    </source>
</evidence>
<dbReference type="GO" id="GO:0045134">
    <property type="term" value="F:UDP phosphatase activity"/>
    <property type="evidence" value="ECO:0007669"/>
    <property type="project" value="TreeGrafter"/>
</dbReference>
<dbReference type="PANTHER" id="PTHR11782">
    <property type="entry name" value="ADENOSINE/GUANOSINE DIPHOSPHATASE"/>
    <property type="match status" value="1"/>
</dbReference>
<dbReference type="CDD" id="cd24003">
    <property type="entry name" value="ASKHA_NBD_GDA1_CD39_NTPase"/>
    <property type="match status" value="1"/>
</dbReference>
<keyword evidence="7" id="KW-1185">Reference proteome</keyword>
<reference evidence="6 7" key="1">
    <citation type="journal article" date="2024" name="Science">
        <title>Giant polyketide synthase enzymes in the biosynthesis of giant marine polyether toxins.</title>
        <authorList>
            <person name="Fallon T.R."/>
            <person name="Shende V.V."/>
            <person name="Wierzbicki I.H."/>
            <person name="Pendleton A.L."/>
            <person name="Watervoot N.F."/>
            <person name="Auber R.P."/>
            <person name="Gonzalez D.J."/>
            <person name="Wisecaver J.H."/>
            <person name="Moore B.S."/>
        </authorList>
    </citation>
    <scope>NUCLEOTIDE SEQUENCE [LARGE SCALE GENOMIC DNA]</scope>
    <source>
        <strain evidence="6 7">12B1</strain>
    </source>
</reference>
<feature type="active site" description="Proton acceptor" evidence="3">
    <location>
        <position position="149"/>
    </location>
</feature>
<organism evidence="6 7">
    <name type="scientific">Prymnesium parvum</name>
    <name type="common">Toxic golden alga</name>
    <dbReference type="NCBI Taxonomy" id="97485"/>
    <lineage>
        <taxon>Eukaryota</taxon>
        <taxon>Haptista</taxon>
        <taxon>Haptophyta</taxon>
        <taxon>Prymnesiophyceae</taxon>
        <taxon>Prymnesiales</taxon>
        <taxon>Prymnesiaceae</taxon>
        <taxon>Prymnesium</taxon>
    </lineage>
</organism>
<comment type="caution">
    <text evidence="6">The sequence shown here is derived from an EMBL/GenBank/DDBJ whole genome shotgun (WGS) entry which is preliminary data.</text>
</comment>
<comment type="similarity">
    <text evidence="1">Belongs to the GDA1/CD39 NTPase family.</text>
</comment>
<dbReference type="GO" id="GO:0004382">
    <property type="term" value="F:GDP phosphatase activity"/>
    <property type="evidence" value="ECO:0007669"/>
    <property type="project" value="TreeGrafter"/>
</dbReference>
<evidence type="ECO:0000256" key="4">
    <source>
        <dbReference type="PIRSR" id="PIRSR600407-2"/>
    </source>
</evidence>
<feature type="chain" id="PRO_5044225244" evidence="5">
    <location>
        <begin position="20"/>
        <end position="525"/>
    </location>
</feature>
<evidence type="ECO:0000256" key="3">
    <source>
        <dbReference type="PIRSR" id="PIRSR600407-1"/>
    </source>
</evidence>
<keyword evidence="4" id="KW-0547">Nucleotide-binding</keyword>
<feature type="signal peptide" evidence="5">
    <location>
        <begin position="1"/>
        <end position="19"/>
    </location>
</feature>
<name>A0AB34IFB8_PRYPA</name>
<evidence type="ECO:0000256" key="5">
    <source>
        <dbReference type="SAM" id="SignalP"/>
    </source>
</evidence>
<dbReference type="PROSITE" id="PS01238">
    <property type="entry name" value="GDA1_CD39_NTPASE"/>
    <property type="match status" value="1"/>
</dbReference>
<dbReference type="AlphaFoldDB" id="A0AB34IFB8"/>
<dbReference type="GO" id="GO:0016020">
    <property type="term" value="C:membrane"/>
    <property type="evidence" value="ECO:0007669"/>
    <property type="project" value="TreeGrafter"/>
</dbReference>
<accession>A0AB34IFB8</accession>